<keyword evidence="1" id="KW-0732">Signal</keyword>
<name>A0A1Y3P3C8_9PSED</name>
<dbReference type="Proteomes" id="UP000195440">
    <property type="component" value="Unassembled WGS sequence"/>
</dbReference>
<dbReference type="OrthoDB" id="5901060at2"/>
<sequence>MNNCTLKKTLLATSIFLALSGIYGSTALATPACDPDTLQQANTLEGKSTQEPTDALTDVTDVQITDLPDKINSIVDKLESAGDVKYYSFTALRGQKVMINDVLRGVEGSFWKIEYNIAGDWQPLPTSEPLITPPLNIGQKVQLRISYPAGVRFQPDKYFNIDFGSAPYAHNIRIETEGPNTETYFSTSTFRDKIMWATNIRDSTGQLLEGATVEFVINTDDQDPSREVTSRRVTVTGGIVEYVSFQGCSGRHVTTPFIGVYDFIRKWQATYNSGHWRVSVRGNSSTGISPVSITQICSMKIIG</sequence>
<keyword evidence="3" id="KW-1185">Reference proteome</keyword>
<feature type="signal peptide" evidence="1">
    <location>
        <begin position="1"/>
        <end position="29"/>
    </location>
</feature>
<proteinExistence type="predicted"/>
<dbReference type="AlphaFoldDB" id="A0A1Y3P3C8"/>
<protein>
    <submittedName>
        <fullName evidence="2">Uncharacterized protein</fullName>
    </submittedName>
</protein>
<evidence type="ECO:0000313" key="2">
    <source>
        <dbReference type="EMBL" id="OUM73001.1"/>
    </source>
</evidence>
<organism evidence="2 3">
    <name type="scientific">Pseudomonas caspiana</name>
    <dbReference type="NCBI Taxonomy" id="1451454"/>
    <lineage>
        <taxon>Bacteria</taxon>
        <taxon>Pseudomonadati</taxon>
        <taxon>Pseudomonadota</taxon>
        <taxon>Gammaproteobacteria</taxon>
        <taxon>Pseudomonadales</taxon>
        <taxon>Pseudomonadaceae</taxon>
        <taxon>Pseudomonas</taxon>
    </lineage>
</organism>
<feature type="chain" id="PRO_5013391143" evidence="1">
    <location>
        <begin position="30"/>
        <end position="303"/>
    </location>
</feature>
<evidence type="ECO:0000313" key="3">
    <source>
        <dbReference type="Proteomes" id="UP000195440"/>
    </source>
</evidence>
<accession>A0A1Y3P3C8</accession>
<dbReference type="RefSeq" id="WP_087268929.1">
    <property type="nucleotide sequence ID" value="NZ_JBJGBV010000013.1"/>
</dbReference>
<evidence type="ECO:0000256" key="1">
    <source>
        <dbReference type="SAM" id="SignalP"/>
    </source>
</evidence>
<reference evidence="2 3" key="1">
    <citation type="journal article" date="2017" name="Syst. Appl. Microbiol.">
        <title>Pseudomonas caspiana sp. nov., a citrus pathogen in the Pseudomonas syringae phylogenetic group.</title>
        <authorList>
            <person name="Busquets A."/>
            <person name="Gomila M."/>
            <person name="Beiki F."/>
            <person name="Mulet M."/>
            <person name="Rahimian H."/>
            <person name="Garcia-Valdes E."/>
            <person name="Lalucat J."/>
        </authorList>
    </citation>
    <scope>NUCLEOTIDE SEQUENCE [LARGE SCALE GENOMIC DNA]</scope>
    <source>
        <strain evidence="2 3">FBF102</strain>
    </source>
</reference>
<comment type="caution">
    <text evidence="2">The sequence shown here is derived from an EMBL/GenBank/DDBJ whole genome shotgun (WGS) entry which is preliminary data.</text>
</comment>
<dbReference type="EMBL" id="LOHF01000012">
    <property type="protein sequence ID" value="OUM73001.1"/>
    <property type="molecule type" value="Genomic_DNA"/>
</dbReference>
<gene>
    <name evidence="2" type="ORF">AUC60_15035</name>
</gene>